<gene>
    <name evidence="2" type="ORF">MM239_17830</name>
</gene>
<protein>
    <recommendedName>
        <fullName evidence="4">DUF922 domain-containing protein</fullName>
    </recommendedName>
</protein>
<feature type="chain" id="PRO_5046466679" description="DUF922 domain-containing protein" evidence="1">
    <location>
        <begin position="22"/>
        <end position="364"/>
    </location>
</feature>
<reference evidence="2" key="1">
    <citation type="submission" date="2022-03" db="EMBL/GenBank/DDBJ databases">
        <title>De novo assembled genomes of Belliella spp. (Cyclobacteriaceae) strains.</title>
        <authorList>
            <person name="Szabo A."/>
            <person name="Korponai K."/>
            <person name="Felfoldi T."/>
        </authorList>
    </citation>
    <scope>NUCLEOTIDE SEQUENCE</scope>
    <source>
        <strain evidence="2">DSM 111904</strain>
    </source>
</reference>
<proteinExistence type="predicted"/>
<dbReference type="Proteomes" id="UP001165489">
    <property type="component" value="Unassembled WGS sequence"/>
</dbReference>
<sequence length="364" mass="42051">MFKSSCLALLLCFHFVFNLTAQEVLFQLSPQNQLINSSIYEIVEVKNARSKGEKIGLVYQDGNKPVNARFANPIENELLAYFSNSTNSTGGQTQKIIVIVEAHDLNEQKQANQIVEGELKIKFGFYVKGSFEPVHLLDFEGGMSYKRSINRVDLIQNVIQQASDNALKYFDQWINTQAMTNRSLANKVRLELHQPMLRSSSDTVFYNSKRRLSWQDFTAKPQAVNRYNALIFTSLSMEGKPYVEDATIVLPLIIKVYMLPDQSWVKNKDDYSLNHEQRHFDVTKVVGDRLQQKLEGLELNPENYEGLVNSAYLDAYREMNHLQKLYDSQTNHGRDTQMQEKWNKYLDNALQGDWRNIDSVLKEI</sequence>
<accession>A0ABS9V4C0</accession>
<evidence type="ECO:0000313" key="3">
    <source>
        <dbReference type="Proteomes" id="UP001165489"/>
    </source>
</evidence>
<dbReference type="RefSeq" id="WP_241349610.1">
    <property type="nucleotide sequence ID" value="NZ_JAKZGP010000066.1"/>
</dbReference>
<evidence type="ECO:0008006" key="4">
    <source>
        <dbReference type="Google" id="ProtNLM"/>
    </source>
</evidence>
<comment type="caution">
    <text evidence="2">The sequence shown here is derived from an EMBL/GenBank/DDBJ whole genome shotgun (WGS) entry which is preliminary data.</text>
</comment>
<dbReference type="EMBL" id="JAKZGP010000066">
    <property type="protein sequence ID" value="MCH7411260.1"/>
    <property type="molecule type" value="Genomic_DNA"/>
</dbReference>
<evidence type="ECO:0000313" key="2">
    <source>
        <dbReference type="EMBL" id="MCH7411260.1"/>
    </source>
</evidence>
<keyword evidence="3" id="KW-1185">Reference proteome</keyword>
<feature type="signal peptide" evidence="1">
    <location>
        <begin position="1"/>
        <end position="21"/>
    </location>
</feature>
<organism evidence="2 3">
    <name type="scientific">Belliella filtrata</name>
    <dbReference type="NCBI Taxonomy" id="2923435"/>
    <lineage>
        <taxon>Bacteria</taxon>
        <taxon>Pseudomonadati</taxon>
        <taxon>Bacteroidota</taxon>
        <taxon>Cytophagia</taxon>
        <taxon>Cytophagales</taxon>
        <taxon>Cyclobacteriaceae</taxon>
        <taxon>Belliella</taxon>
    </lineage>
</organism>
<keyword evidence="1" id="KW-0732">Signal</keyword>
<evidence type="ECO:0000256" key="1">
    <source>
        <dbReference type="SAM" id="SignalP"/>
    </source>
</evidence>
<name>A0ABS9V4C0_9BACT</name>